<reference evidence="1 2" key="1">
    <citation type="submission" date="2019-09" db="EMBL/GenBank/DDBJ databases">
        <title>Bird 10,000 Genomes (B10K) Project - Family phase.</title>
        <authorList>
            <person name="Zhang G."/>
        </authorList>
    </citation>
    <scope>NUCLEOTIDE SEQUENCE [LARGE SCALE GENOMIC DNA]</scope>
    <source>
        <strain evidence="1">B10K-DU-029-33</strain>
        <tissue evidence="1">Heart</tissue>
    </source>
</reference>
<proteinExistence type="predicted"/>
<dbReference type="Proteomes" id="UP000548317">
    <property type="component" value="Unassembled WGS sequence"/>
</dbReference>
<evidence type="ECO:0000313" key="1">
    <source>
        <dbReference type="EMBL" id="NXB59723.1"/>
    </source>
</evidence>
<organism evidence="1 2">
    <name type="scientific">Struthidea cinerea</name>
    <dbReference type="NCBI Taxonomy" id="181839"/>
    <lineage>
        <taxon>Eukaryota</taxon>
        <taxon>Metazoa</taxon>
        <taxon>Chordata</taxon>
        <taxon>Craniata</taxon>
        <taxon>Vertebrata</taxon>
        <taxon>Euteleostomi</taxon>
        <taxon>Archelosauria</taxon>
        <taxon>Archosauria</taxon>
        <taxon>Dinosauria</taxon>
        <taxon>Saurischia</taxon>
        <taxon>Theropoda</taxon>
        <taxon>Coelurosauria</taxon>
        <taxon>Aves</taxon>
        <taxon>Neognathae</taxon>
        <taxon>Neoaves</taxon>
        <taxon>Telluraves</taxon>
        <taxon>Australaves</taxon>
        <taxon>Passeriformes</taxon>
        <taxon>Corvoidea</taxon>
        <taxon>Corcoracidae</taxon>
        <taxon>Struthidea</taxon>
    </lineage>
</organism>
<dbReference type="AlphaFoldDB" id="A0A7K8F7X2"/>
<dbReference type="PANTHER" id="PTHR46104">
    <property type="entry name" value="GENE 9195-RELATED-RELATED"/>
    <property type="match status" value="1"/>
</dbReference>
<dbReference type="SUPFAM" id="SSF57184">
    <property type="entry name" value="Growth factor receptor domain"/>
    <property type="match status" value="1"/>
</dbReference>
<name>A0A7K8F7X2_9CORV</name>
<dbReference type="InterPro" id="IPR009030">
    <property type="entry name" value="Growth_fac_rcpt_cys_sf"/>
</dbReference>
<dbReference type="PANTHER" id="PTHR46104:SF1">
    <property type="entry name" value="GENE 9195-RELATED"/>
    <property type="match status" value="1"/>
</dbReference>
<feature type="non-terminal residue" evidence="1">
    <location>
        <position position="203"/>
    </location>
</feature>
<comment type="caution">
    <text evidence="1">The sequence shown here is derived from an EMBL/GenBank/DDBJ whole genome shotgun (WGS) entry which is preliminary data.</text>
</comment>
<gene>
    <name evidence="1" type="primary">Abcg24_0</name>
    <name evidence="1" type="ORF">STRCIN_R06759</name>
</gene>
<keyword evidence="2" id="KW-1185">Reference proteome</keyword>
<protein>
    <submittedName>
        <fullName evidence="1">AB24G protein</fullName>
    </submittedName>
</protein>
<dbReference type="EMBL" id="VZTI01001979">
    <property type="protein sequence ID" value="NXB59723.1"/>
    <property type="molecule type" value="Genomic_DNA"/>
</dbReference>
<feature type="non-terminal residue" evidence="1">
    <location>
        <position position="1"/>
    </location>
</feature>
<evidence type="ECO:0000313" key="2">
    <source>
        <dbReference type="Proteomes" id="UP000548317"/>
    </source>
</evidence>
<dbReference type="Gene3D" id="2.10.50.10">
    <property type="entry name" value="Tumor Necrosis Factor Receptor, subunit A, domain 2"/>
    <property type="match status" value="1"/>
</dbReference>
<sequence length="203" mass="20567">VTGPCLAGFYCTGGAPSPTPSDGLVGNRCPQGAYCPLGSASPLPCPPGQYSSSAGNTGIQDCLLCDAGDVQENIHGVARPLECPAGHYCPPGTRAANQYPCPEGTYSRQPGLANPRDCRPCPGGTFCARAGLSAPSGLCWPGHFCTSQARVPDPVDHRHCPAGSYCPEGSEFPIPCSPGSFSPASGKGQAADCQLCPAGHSCS</sequence>
<accession>A0A7K8F7X2</accession>
<dbReference type="SMART" id="SM01411">
    <property type="entry name" value="Ephrin_rec_like"/>
    <property type="match status" value="3"/>
</dbReference>